<feature type="compositionally biased region" description="Polar residues" evidence="6">
    <location>
        <begin position="231"/>
        <end position="244"/>
    </location>
</feature>
<feature type="region of interest" description="Disordered" evidence="6">
    <location>
        <begin position="1"/>
        <end position="112"/>
    </location>
</feature>
<keyword evidence="9" id="KW-1185">Reference proteome</keyword>
<evidence type="ECO:0000256" key="6">
    <source>
        <dbReference type="SAM" id="MobiDB-lite"/>
    </source>
</evidence>
<keyword evidence="3 7" id="KW-0812">Transmembrane</keyword>
<feature type="region of interest" description="Disordered" evidence="6">
    <location>
        <begin position="438"/>
        <end position="533"/>
    </location>
</feature>
<dbReference type="PANTHER" id="PTHR13317">
    <property type="entry name" value="TRANSMEMBRANE ANTERIOR POSTERIOR TRANSFORMATION PROTEIN 1 HOMOLOG"/>
    <property type="match status" value="1"/>
</dbReference>
<comment type="subcellular location">
    <subcellularLocation>
        <location evidence="1">Membrane</location>
        <topology evidence="1">Multi-pass membrane protein</topology>
    </subcellularLocation>
</comment>
<dbReference type="AlphaFoldDB" id="A0AA39X8Z5"/>
<evidence type="ECO:0000256" key="7">
    <source>
        <dbReference type="SAM" id="Phobius"/>
    </source>
</evidence>
<dbReference type="Pfam" id="PF05346">
    <property type="entry name" value="DUF747"/>
    <property type="match status" value="1"/>
</dbReference>
<proteinExistence type="inferred from homology"/>
<organism evidence="8 9">
    <name type="scientific">Bombardia bombarda</name>
    <dbReference type="NCBI Taxonomy" id="252184"/>
    <lineage>
        <taxon>Eukaryota</taxon>
        <taxon>Fungi</taxon>
        <taxon>Dikarya</taxon>
        <taxon>Ascomycota</taxon>
        <taxon>Pezizomycotina</taxon>
        <taxon>Sordariomycetes</taxon>
        <taxon>Sordariomycetidae</taxon>
        <taxon>Sordariales</taxon>
        <taxon>Lasiosphaeriaceae</taxon>
        <taxon>Bombardia</taxon>
    </lineage>
</organism>
<feature type="region of interest" description="Disordered" evidence="6">
    <location>
        <begin position="231"/>
        <end position="316"/>
    </location>
</feature>
<feature type="transmembrane region" description="Helical" evidence="7">
    <location>
        <begin position="385"/>
        <end position="408"/>
    </location>
</feature>
<keyword evidence="4 7" id="KW-1133">Transmembrane helix</keyword>
<accession>A0AA39X8Z5</accession>
<gene>
    <name evidence="8" type="ORF">B0T17DRAFT_490056</name>
</gene>
<evidence type="ECO:0000256" key="5">
    <source>
        <dbReference type="ARBA" id="ARBA00023136"/>
    </source>
</evidence>
<name>A0AA39X8Z5_9PEZI</name>
<feature type="transmembrane region" description="Helical" evidence="7">
    <location>
        <begin position="924"/>
        <end position="953"/>
    </location>
</feature>
<comment type="similarity">
    <text evidence="2">Belongs to the TAPT1 family.</text>
</comment>
<sequence length="1047" mass="115201">MESAVRGRNGETKNDKLKNGDTFTNLAFDAPPTSTSSQNLKSNSQLPSPLLTPSDPSSPPPPPPSLESGLSHPDALHASTATNGVPTPETSSDSHSDTEHLSTLHPYPEPVIHEPVPETAREWSFDYAKTRSRSSTKTSTHSDGIRRLSASKIHELTAAPESLPISPLPDRSPLDAPLSASIVEMRSQASAADQLQAAEVGLSLIDQTEFLRLDRTSSEFDTTALRATLQARPSVSARTLSTPPTGRRKSINQPQTQTLPPRRNSFHPLPRPVPLDLDGRTNLSSTTTTAPAPKPPTSARNDGANTAPPSPIPPSIPLPPMSIPTVLQLELAGQRPSPLYIHQSYANDLPYESSAVKFERLKNFLLVPWFLERTIVFGALACMDAWLWTFTVLPMRFCIAISVLLRWWAYIIAKETRWVVGFVWSGLGRMWRRGRRGRSVSNASSHGSARTDESRSRSRVREPLNGGGGSSSSSSSAAATGIDTGPRRMENLRVNSTSGSTGGVASAFNNKRNNTKPSTGTFRHRRTKSSPSSLTSFHKADLLQGAVIIFSSIALMNLDASRMYHFIRAQSAIKLYAIYNLLEVGDRLLSALGQDIFECLFSAETLSRNSSGRSKIMLPLGMFLLALVYNIVHSITLFYQVIALNVAVNSYSNALLTLLMSNQFVEIKSAVFKRFEKENTFQLACADIVERFQLWIMLLIIGMRNVVEVGGLSVPGAGSEDSMGPSSFPLHSASILPASFTILPSWLWSGEVLSPFFVVIGSEMIVDWIKHAYVNKFNNIKPSFYGRILDILCKDYYTNAFVTPSLTRRLGLPLLPLSCLFIRASVQIYNMFLATHLPTPLPPSTQTSLSVESMAATPSPAMMAALDRLDNIIRNALGRAVYGYPYAEGSSSSSSGGAAEAMSTTIPGAATKLWLSLRWTSDDVIAALTMVVVFLLVFLILLVIKLLLGMVLLRYSRDRYAAMKQKEHRVAMGKEEREGYDTKGKRTGGYGQVEVGEDRRRWIFGDDAEGLRKVREKERRAEKNSEREKEKDFSGIMRYEMVAKRIW</sequence>
<dbReference type="PANTHER" id="PTHR13317:SF4">
    <property type="entry name" value="TRANSMEMBRANE ANTERIOR POSTERIOR TRANSFORMATION PROTEIN 1 HOMOLOG"/>
    <property type="match status" value="1"/>
</dbReference>
<feature type="compositionally biased region" description="Basic and acidic residues" evidence="6">
    <location>
        <begin position="92"/>
        <end position="102"/>
    </location>
</feature>
<evidence type="ECO:0000313" key="8">
    <source>
        <dbReference type="EMBL" id="KAK0629380.1"/>
    </source>
</evidence>
<feature type="compositionally biased region" description="Polar residues" evidence="6">
    <location>
        <begin position="79"/>
        <end position="91"/>
    </location>
</feature>
<dbReference type="EMBL" id="JAULSR010000002">
    <property type="protein sequence ID" value="KAK0629380.1"/>
    <property type="molecule type" value="Genomic_DNA"/>
</dbReference>
<comment type="caution">
    <text evidence="8">The sequence shown here is derived from an EMBL/GenBank/DDBJ whole genome shotgun (WGS) entry which is preliminary data.</text>
</comment>
<feature type="compositionally biased region" description="Basic and acidic residues" evidence="6">
    <location>
        <begin position="449"/>
        <end position="462"/>
    </location>
</feature>
<evidence type="ECO:0000256" key="2">
    <source>
        <dbReference type="ARBA" id="ARBA00008803"/>
    </source>
</evidence>
<keyword evidence="5 7" id="KW-0472">Membrane</keyword>
<dbReference type="Proteomes" id="UP001174934">
    <property type="component" value="Unassembled WGS sequence"/>
</dbReference>
<feature type="region of interest" description="Disordered" evidence="6">
    <location>
        <begin position="127"/>
        <end position="148"/>
    </location>
</feature>
<feature type="compositionally biased region" description="Polar residues" evidence="6">
    <location>
        <begin position="507"/>
        <end position="521"/>
    </location>
</feature>
<feature type="transmembrane region" description="Helical" evidence="7">
    <location>
        <begin position="616"/>
        <end position="632"/>
    </location>
</feature>
<feature type="compositionally biased region" description="Low complexity" evidence="6">
    <location>
        <begin position="42"/>
        <end position="55"/>
    </location>
</feature>
<reference evidence="8" key="1">
    <citation type="submission" date="2023-06" db="EMBL/GenBank/DDBJ databases">
        <title>Genome-scale phylogeny and comparative genomics of the fungal order Sordariales.</title>
        <authorList>
            <consortium name="Lawrence Berkeley National Laboratory"/>
            <person name="Hensen N."/>
            <person name="Bonometti L."/>
            <person name="Westerberg I."/>
            <person name="Brannstrom I.O."/>
            <person name="Guillou S."/>
            <person name="Cros-Aarteil S."/>
            <person name="Calhoun S."/>
            <person name="Haridas S."/>
            <person name="Kuo A."/>
            <person name="Mondo S."/>
            <person name="Pangilinan J."/>
            <person name="Riley R."/>
            <person name="LaButti K."/>
            <person name="Andreopoulos B."/>
            <person name="Lipzen A."/>
            <person name="Chen C."/>
            <person name="Yanf M."/>
            <person name="Daum C."/>
            <person name="Ng V."/>
            <person name="Clum A."/>
            <person name="Steindorff A."/>
            <person name="Ohm R."/>
            <person name="Martin F."/>
            <person name="Silar P."/>
            <person name="Natvig D."/>
            <person name="Lalanne C."/>
            <person name="Gautier V."/>
            <person name="Ament-velasquez S.L."/>
            <person name="Kruys A."/>
            <person name="Hutchinson M.I."/>
            <person name="Powell A.J."/>
            <person name="Barry K."/>
            <person name="Miller A.N."/>
            <person name="Grigoriev I.V."/>
            <person name="Debuchy R."/>
            <person name="Gladieux P."/>
            <person name="Thoren M.H."/>
            <person name="Johannesson H."/>
        </authorList>
    </citation>
    <scope>NUCLEOTIDE SEQUENCE</scope>
    <source>
        <strain evidence="8">SMH3391-2</strain>
    </source>
</reference>
<evidence type="ECO:0000313" key="9">
    <source>
        <dbReference type="Proteomes" id="UP001174934"/>
    </source>
</evidence>
<evidence type="ECO:0000256" key="1">
    <source>
        <dbReference type="ARBA" id="ARBA00004141"/>
    </source>
</evidence>
<protein>
    <submittedName>
        <fullName evidence="8">Eukaryotic membrane protein family-domain-containing protein</fullName>
    </submittedName>
</protein>
<feature type="compositionally biased region" description="Polar residues" evidence="6">
    <location>
        <begin position="32"/>
        <end position="41"/>
    </location>
</feature>
<feature type="compositionally biased region" description="Basic and acidic residues" evidence="6">
    <location>
        <begin position="8"/>
        <end position="19"/>
    </location>
</feature>
<evidence type="ECO:0000256" key="4">
    <source>
        <dbReference type="ARBA" id="ARBA00022989"/>
    </source>
</evidence>
<dbReference type="InterPro" id="IPR008010">
    <property type="entry name" value="Tatp1"/>
</dbReference>
<feature type="compositionally biased region" description="Pro residues" evidence="6">
    <location>
        <begin position="56"/>
        <end position="65"/>
    </location>
</feature>
<dbReference type="GO" id="GO:0005789">
    <property type="term" value="C:endoplasmic reticulum membrane"/>
    <property type="evidence" value="ECO:0007669"/>
    <property type="project" value="TreeGrafter"/>
</dbReference>
<evidence type="ECO:0000256" key="3">
    <source>
        <dbReference type="ARBA" id="ARBA00022692"/>
    </source>
</evidence>